<comment type="caution">
    <text evidence="3">The sequence shown here is derived from an EMBL/GenBank/DDBJ whole genome shotgun (WGS) entry which is preliminary data.</text>
</comment>
<dbReference type="Proteomes" id="UP000277424">
    <property type="component" value="Unassembled WGS sequence"/>
</dbReference>
<dbReference type="RefSeq" id="WP_121217808.1">
    <property type="nucleotide sequence ID" value="NZ_RBIG01000001.1"/>
</dbReference>
<dbReference type="SUPFAM" id="SSF53448">
    <property type="entry name" value="Nucleotide-diphospho-sugar transferases"/>
    <property type="match status" value="1"/>
</dbReference>
<dbReference type="Gene3D" id="3.40.980.10">
    <property type="entry name" value="MoaB/Mog-like domain"/>
    <property type="match status" value="1"/>
</dbReference>
<dbReference type="InterPro" id="IPR029044">
    <property type="entry name" value="Nucleotide-diphossugar_trans"/>
</dbReference>
<sequence length="536" mass="56029">MIFGDTPLDEAEGAILAHSHRLPGKALKKGRVLTAEDIAALRAAGVSQVVAARLEPGDVPEDKAAARLAAVMAGNGTETTAPFTGRCNLIATADGLLTYDPATLDAVNLIDEALTVALLPPYEVVEKGQMIGTVKIIPFAAPEAALEQCESLAGKVSVAAFRPVRAGLVQTALPATKPSVLDNTARITAARLERMGAGLGEELRCAHDTAATAAAIRQQIDAGYDLVLLFGASAVVDRRDVLPAAIVEAGGTVDHFGMPVDPGNLLLLGHIGDTPVIGMPGCARSPKLNGFDWVLQRLVAGLPVTRADIMRMGVGGLLKEIASRPLPREDGHKMNTAPRKAPRIAVLILAAGQSRRMGAQNKLLAQIDGKPMVARVVEIVRASKTGPITIVTGHEADRVKAALPGDIAFVHNPDYAAGLSTSLKAGISALPADIDGVLVCLGDMPRISPAMIDRLIAAFDPVEGREICVPTHKGKRGNPVLWGKRFLPEMAALAGDVGAKHLIGAHADLVVEVEMEEDGVLIDIDTPDALTRYQAS</sequence>
<feature type="domain" description="MoaB/Mog" evidence="2">
    <location>
        <begin position="167"/>
        <end position="300"/>
    </location>
</feature>
<gene>
    <name evidence="3" type="ORF">BCL74_0849</name>
</gene>
<dbReference type="PANTHER" id="PTHR43777">
    <property type="entry name" value="MOLYBDENUM COFACTOR CYTIDYLYLTRANSFERASE"/>
    <property type="match status" value="1"/>
</dbReference>
<dbReference type="CDD" id="cd03522">
    <property type="entry name" value="MoeA_like"/>
    <property type="match status" value="1"/>
</dbReference>
<proteinExistence type="predicted"/>
<dbReference type="PIRSF" id="PIRSF036626">
    <property type="entry name" value="MPTBd_MobAlike"/>
    <property type="match status" value="1"/>
</dbReference>
<keyword evidence="3" id="KW-0808">Transferase</keyword>
<evidence type="ECO:0000313" key="3">
    <source>
        <dbReference type="EMBL" id="RKQ73078.1"/>
    </source>
</evidence>
<protein>
    <submittedName>
        <fullName evidence="3">Molybdenum cofactor cytidylyltransferase</fullName>
    </submittedName>
</protein>
<reference evidence="3 4" key="1">
    <citation type="submission" date="2018-10" db="EMBL/GenBank/DDBJ databases">
        <title>Comparative analysis of microorganisms from saline springs in Andes Mountain Range, Colombia.</title>
        <authorList>
            <person name="Rubin E."/>
        </authorList>
    </citation>
    <scope>NUCLEOTIDE SEQUENCE [LARGE SCALE GENOMIC DNA]</scope>
    <source>
        <strain evidence="3 4">USBA 36</strain>
    </source>
</reference>
<keyword evidence="3" id="KW-0548">Nucleotidyltransferase</keyword>
<dbReference type="PANTHER" id="PTHR43777:SF1">
    <property type="entry name" value="MOLYBDENUM COFACTOR CYTIDYLYLTRANSFERASE"/>
    <property type="match status" value="1"/>
</dbReference>
<dbReference type="InterPro" id="IPR025877">
    <property type="entry name" value="MobA-like_NTP_Trfase"/>
</dbReference>
<dbReference type="CDD" id="cd04182">
    <property type="entry name" value="GT_2_like_f"/>
    <property type="match status" value="1"/>
</dbReference>
<name>A0A420WPW1_9PROT</name>
<dbReference type="InterPro" id="IPR036425">
    <property type="entry name" value="MoaB/Mog-like_dom_sf"/>
</dbReference>
<accession>A0A420WPW1</accession>
<dbReference type="EMBL" id="RBIG01000001">
    <property type="protein sequence ID" value="RKQ73078.1"/>
    <property type="molecule type" value="Genomic_DNA"/>
</dbReference>
<dbReference type="GO" id="GO:0016779">
    <property type="term" value="F:nucleotidyltransferase activity"/>
    <property type="evidence" value="ECO:0007669"/>
    <property type="project" value="UniProtKB-KW"/>
</dbReference>
<dbReference type="AlphaFoldDB" id="A0A420WPW1"/>
<dbReference type="InterPro" id="IPR012184">
    <property type="entry name" value="Bifunc_Mopterin-bd"/>
</dbReference>
<dbReference type="Pfam" id="PF12804">
    <property type="entry name" value="NTP_transf_3"/>
    <property type="match status" value="1"/>
</dbReference>
<evidence type="ECO:0000259" key="2">
    <source>
        <dbReference type="SMART" id="SM00852"/>
    </source>
</evidence>
<dbReference type="OrthoDB" id="9779263at2"/>
<keyword evidence="1" id="KW-0460">Magnesium</keyword>
<dbReference type="SUPFAM" id="SSF53218">
    <property type="entry name" value="Molybdenum cofactor biosynthesis proteins"/>
    <property type="match status" value="1"/>
</dbReference>
<evidence type="ECO:0000313" key="4">
    <source>
        <dbReference type="Proteomes" id="UP000277424"/>
    </source>
</evidence>
<dbReference type="SMART" id="SM00852">
    <property type="entry name" value="MoCF_biosynth"/>
    <property type="match status" value="1"/>
</dbReference>
<dbReference type="Gene3D" id="3.90.550.10">
    <property type="entry name" value="Spore Coat Polysaccharide Biosynthesis Protein SpsA, Chain A"/>
    <property type="match status" value="1"/>
</dbReference>
<organism evidence="3 4">
    <name type="scientific">Oceanibaculum indicum</name>
    <dbReference type="NCBI Taxonomy" id="526216"/>
    <lineage>
        <taxon>Bacteria</taxon>
        <taxon>Pseudomonadati</taxon>
        <taxon>Pseudomonadota</taxon>
        <taxon>Alphaproteobacteria</taxon>
        <taxon>Rhodospirillales</taxon>
        <taxon>Oceanibaculaceae</taxon>
        <taxon>Oceanibaculum</taxon>
    </lineage>
</organism>
<evidence type="ECO:0000256" key="1">
    <source>
        <dbReference type="ARBA" id="ARBA00022842"/>
    </source>
</evidence>
<dbReference type="InterPro" id="IPR001453">
    <property type="entry name" value="MoaB/Mog_dom"/>
</dbReference>